<reference evidence="2" key="1">
    <citation type="journal article" date="2019" name="Int. J. Syst. Evol. Microbiol.">
        <title>The Global Catalogue of Microorganisms (GCM) 10K type strain sequencing project: providing services to taxonomists for standard genome sequencing and annotation.</title>
        <authorList>
            <consortium name="The Broad Institute Genomics Platform"/>
            <consortium name="The Broad Institute Genome Sequencing Center for Infectious Disease"/>
            <person name="Wu L."/>
            <person name="Ma J."/>
        </authorList>
    </citation>
    <scope>NUCLEOTIDE SEQUENCE [LARGE SCALE GENOMIC DNA]</scope>
    <source>
        <strain evidence="2">JCM 31202</strain>
    </source>
</reference>
<protein>
    <submittedName>
        <fullName evidence="1">Uncharacterized protein</fullName>
    </submittedName>
</protein>
<name>A0ABW3ESD3_9ACTN</name>
<dbReference type="RefSeq" id="WP_378300691.1">
    <property type="nucleotide sequence ID" value="NZ_JBHTJA010000039.1"/>
</dbReference>
<gene>
    <name evidence="1" type="ORF">ACFQ11_19910</name>
</gene>
<evidence type="ECO:0000313" key="2">
    <source>
        <dbReference type="Proteomes" id="UP001596972"/>
    </source>
</evidence>
<evidence type="ECO:0000313" key="1">
    <source>
        <dbReference type="EMBL" id="MFD0902676.1"/>
    </source>
</evidence>
<comment type="caution">
    <text evidence="1">The sequence shown here is derived from an EMBL/GenBank/DDBJ whole genome shotgun (WGS) entry which is preliminary data.</text>
</comment>
<dbReference type="Proteomes" id="UP001596972">
    <property type="component" value="Unassembled WGS sequence"/>
</dbReference>
<proteinExistence type="predicted"/>
<sequence>MALADGLDLRHGRLWAAHNISDALTRWRVSRDGRDARLERRVVDADLDAPTTLVRVRGTLYVVRSQFDDGGPLGEGVPETPFTVAAVRGL</sequence>
<accession>A0ABW3ESD3</accession>
<dbReference type="EMBL" id="JBHTJA010000039">
    <property type="protein sequence ID" value="MFD0902676.1"/>
    <property type="molecule type" value="Genomic_DNA"/>
</dbReference>
<keyword evidence="2" id="KW-1185">Reference proteome</keyword>
<organism evidence="1 2">
    <name type="scientific">Actinomadura sediminis</name>
    <dbReference type="NCBI Taxonomy" id="1038904"/>
    <lineage>
        <taxon>Bacteria</taxon>
        <taxon>Bacillati</taxon>
        <taxon>Actinomycetota</taxon>
        <taxon>Actinomycetes</taxon>
        <taxon>Streptosporangiales</taxon>
        <taxon>Thermomonosporaceae</taxon>
        <taxon>Actinomadura</taxon>
    </lineage>
</organism>